<feature type="domain" description="DUF6533" evidence="2">
    <location>
        <begin position="17"/>
        <end position="60"/>
    </location>
</feature>
<accession>A0A0C9Z779</accession>
<keyword evidence="1" id="KW-0472">Membrane</keyword>
<dbReference type="Proteomes" id="UP000054485">
    <property type="component" value="Unassembled WGS sequence"/>
</dbReference>
<reference evidence="3 4" key="1">
    <citation type="submission" date="2014-04" db="EMBL/GenBank/DDBJ databases">
        <authorList>
            <consortium name="DOE Joint Genome Institute"/>
            <person name="Kuo A."/>
            <person name="Ruytinx J."/>
            <person name="Rineau F."/>
            <person name="Colpaert J."/>
            <person name="Kohler A."/>
            <person name="Nagy L.G."/>
            <person name="Floudas D."/>
            <person name="Copeland A."/>
            <person name="Barry K.W."/>
            <person name="Cichocki N."/>
            <person name="Veneault-Fourrey C."/>
            <person name="LaButti K."/>
            <person name="Lindquist E.A."/>
            <person name="Lipzen A."/>
            <person name="Lundell T."/>
            <person name="Morin E."/>
            <person name="Murat C."/>
            <person name="Sun H."/>
            <person name="Tunlid A."/>
            <person name="Henrissat B."/>
            <person name="Grigoriev I.V."/>
            <person name="Hibbett D.S."/>
            <person name="Martin F."/>
            <person name="Nordberg H.P."/>
            <person name="Cantor M.N."/>
            <person name="Hua S.X."/>
        </authorList>
    </citation>
    <scope>NUCLEOTIDE SEQUENCE [LARGE SCALE GENOMIC DNA]</scope>
    <source>
        <strain evidence="3 4">UH-Slu-Lm8-n1</strain>
    </source>
</reference>
<name>A0A0C9Z779_9AGAM</name>
<dbReference type="OrthoDB" id="3349377at2759"/>
<sequence>MSELELKESLDWNNNISVAAMALISYDYMLQFEKEVTFVWGRPWSVMTHLYLAVRYFGILVAITCASWGGLFYISEAVSHGMFLLMQWSFSVYFCLAEIILIWRLYALYNQSRPLLHILVGFFIPIVALYIAVDAILWSRPEAISMQEQVITPDIKYCTTSFHIGPMPAIYASIPVICFDIFLVVLAIAALGKHLKERRGLGVRPNVYVIMIVRYHVLYFILNLASQIFMAMLWAGIPPVARDLVLLFNNTVPFIIVPRLIINIWETHANDNCVHISTTFEDCICFTSPPELEQREMGSFA</sequence>
<dbReference type="Pfam" id="PF20151">
    <property type="entry name" value="DUF6533"/>
    <property type="match status" value="1"/>
</dbReference>
<evidence type="ECO:0000313" key="3">
    <source>
        <dbReference type="EMBL" id="KIK33385.1"/>
    </source>
</evidence>
<dbReference type="STRING" id="930992.A0A0C9Z779"/>
<feature type="transmembrane region" description="Helical" evidence="1">
    <location>
        <begin position="80"/>
        <end position="103"/>
    </location>
</feature>
<dbReference type="InterPro" id="IPR045340">
    <property type="entry name" value="DUF6533"/>
</dbReference>
<reference evidence="4" key="2">
    <citation type="submission" date="2015-01" db="EMBL/GenBank/DDBJ databases">
        <title>Evolutionary Origins and Diversification of the Mycorrhizal Mutualists.</title>
        <authorList>
            <consortium name="DOE Joint Genome Institute"/>
            <consortium name="Mycorrhizal Genomics Consortium"/>
            <person name="Kohler A."/>
            <person name="Kuo A."/>
            <person name="Nagy L.G."/>
            <person name="Floudas D."/>
            <person name="Copeland A."/>
            <person name="Barry K.W."/>
            <person name="Cichocki N."/>
            <person name="Veneault-Fourrey C."/>
            <person name="LaButti K."/>
            <person name="Lindquist E.A."/>
            <person name="Lipzen A."/>
            <person name="Lundell T."/>
            <person name="Morin E."/>
            <person name="Murat C."/>
            <person name="Riley R."/>
            <person name="Ohm R."/>
            <person name="Sun H."/>
            <person name="Tunlid A."/>
            <person name="Henrissat B."/>
            <person name="Grigoriev I.V."/>
            <person name="Hibbett D.S."/>
            <person name="Martin F."/>
        </authorList>
    </citation>
    <scope>NUCLEOTIDE SEQUENCE [LARGE SCALE GENOMIC DNA]</scope>
    <source>
        <strain evidence="4">UH-Slu-Lm8-n1</strain>
    </source>
</reference>
<feature type="transmembrane region" description="Helical" evidence="1">
    <location>
        <begin position="50"/>
        <end position="74"/>
    </location>
</feature>
<dbReference type="InParanoid" id="A0A0C9Z779"/>
<evidence type="ECO:0000313" key="4">
    <source>
        <dbReference type="Proteomes" id="UP000054485"/>
    </source>
</evidence>
<organism evidence="3 4">
    <name type="scientific">Suillus luteus UH-Slu-Lm8-n1</name>
    <dbReference type="NCBI Taxonomy" id="930992"/>
    <lineage>
        <taxon>Eukaryota</taxon>
        <taxon>Fungi</taxon>
        <taxon>Dikarya</taxon>
        <taxon>Basidiomycota</taxon>
        <taxon>Agaricomycotina</taxon>
        <taxon>Agaricomycetes</taxon>
        <taxon>Agaricomycetidae</taxon>
        <taxon>Boletales</taxon>
        <taxon>Suillineae</taxon>
        <taxon>Suillaceae</taxon>
        <taxon>Suillus</taxon>
    </lineage>
</organism>
<dbReference type="AlphaFoldDB" id="A0A0C9Z779"/>
<feature type="transmembrane region" description="Helical" evidence="1">
    <location>
        <begin position="169"/>
        <end position="191"/>
    </location>
</feature>
<proteinExistence type="predicted"/>
<evidence type="ECO:0000256" key="1">
    <source>
        <dbReference type="SAM" id="Phobius"/>
    </source>
</evidence>
<feature type="transmembrane region" description="Helical" evidence="1">
    <location>
        <begin position="212"/>
        <end position="237"/>
    </location>
</feature>
<evidence type="ECO:0000259" key="2">
    <source>
        <dbReference type="Pfam" id="PF20151"/>
    </source>
</evidence>
<dbReference type="HOGENOM" id="CLU_035509_15_1_1"/>
<gene>
    <name evidence="3" type="ORF">CY34DRAFT_713395</name>
</gene>
<keyword evidence="4" id="KW-1185">Reference proteome</keyword>
<keyword evidence="1" id="KW-1133">Transmembrane helix</keyword>
<dbReference type="EMBL" id="KN835953">
    <property type="protein sequence ID" value="KIK33385.1"/>
    <property type="molecule type" value="Genomic_DNA"/>
</dbReference>
<protein>
    <recommendedName>
        <fullName evidence="2">DUF6533 domain-containing protein</fullName>
    </recommendedName>
</protein>
<keyword evidence="1" id="KW-0812">Transmembrane</keyword>
<feature type="transmembrane region" description="Helical" evidence="1">
    <location>
        <begin position="115"/>
        <end position="138"/>
    </location>
</feature>